<evidence type="ECO:0000256" key="1">
    <source>
        <dbReference type="SAM" id="Phobius"/>
    </source>
</evidence>
<evidence type="ECO:0008006" key="4">
    <source>
        <dbReference type="Google" id="ProtNLM"/>
    </source>
</evidence>
<keyword evidence="1" id="KW-0812">Transmembrane</keyword>
<keyword evidence="3" id="KW-1185">Reference proteome</keyword>
<accession>A0A511B1I0</accession>
<evidence type="ECO:0000313" key="3">
    <source>
        <dbReference type="Proteomes" id="UP000321230"/>
    </source>
</evidence>
<feature type="transmembrane region" description="Helical" evidence="1">
    <location>
        <begin position="25"/>
        <end position="46"/>
    </location>
</feature>
<evidence type="ECO:0000313" key="2">
    <source>
        <dbReference type="EMBL" id="GEK94315.1"/>
    </source>
</evidence>
<proteinExistence type="predicted"/>
<gene>
    <name evidence="2" type="ORF">GWA01_20850</name>
</gene>
<name>A0A511B1I0_9PROT</name>
<organism evidence="2 3">
    <name type="scientific">Gluconobacter wancherniae NBRC 103581</name>
    <dbReference type="NCBI Taxonomy" id="656744"/>
    <lineage>
        <taxon>Bacteria</taxon>
        <taxon>Pseudomonadati</taxon>
        <taxon>Pseudomonadota</taxon>
        <taxon>Alphaproteobacteria</taxon>
        <taxon>Acetobacterales</taxon>
        <taxon>Acetobacteraceae</taxon>
        <taxon>Gluconobacter</taxon>
    </lineage>
</organism>
<keyword evidence="1" id="KW-1133">Transmembrane helix</keyword>
<dbReference type="OrthoDB" id="7283697at2"/>
<dbReference type="RefSeq" id="WP_146797404.1">
    <property type="nucleotide sequence ID" value="NZ_BARC01000006.1"/>
</dbReference>
<dbReference type="AlphaFoldDB" id="A0A511B1I0"/>
<sequence length="55" mass="5996">MKIEYGKPVIRTGPLAGLRMWLEKVGWFIAFWVAGVVVVGVGAELLKKIIFGGHG</sequence>
<keyword evidence="1" id="KW-0472">Membrane</keyword>
<comment type="caution">
    <text evidence="2">The sequence shown here is derived from an EMBL/GenBank/DDBJ whole genome shotgun (WGS) entry which is preliminary data.</text>
</comment>
<reference evidence="2 3" key="1">
    <citation type="submission" date="2019-07" db="EMBL/GenBank/DDBJ databases">
        <title>Whole genome shotgun sequence of Gluconobacter wancherniae NBRC 103581.</title>
        <authorList>
            <person name="Hosoyama A."/>
            <person name="Uohara A."/>
            <person name="Ohji S."/>
            <person name="Ichikawa N."/>
        </authorList>
    </citation>
    <scope>NUCLEOTIDE SEQUENCE [LARGE SCALE GENOMIC DNA]</scope>
    <source>
        <strain evidence="2 3">NBRC 103581</strain>
    </source>
</reference>
<dbReference type="EMBL" id="BJUZ01000002">
    <property type="protein sequence ID" value="GEK94315.1"/>
    <property type="molecule type" value="Genomic_DNA"/>
</dbReference>
<protein>
    <recommendedName>
        <fullName evidence="4">DUF2474 domain-containing protein</fullName>
    </recommendedName>
</protein>
<dbReference type="Proteomes" id="UP000321230">
    <property type="component" value="Unassembled WGS sequence"/>
</dbReference>